<gene>
    <name evidence="1" type="ORF">PAMC26577_28955</name>
</gene>
<sequence length="429" mass="48536">MTTRITVREYARLTTDALAESTLDRAHVSSTAFDWLCRLSADFTRAGASLVHVEGRRWLALDNFVGVLETPCGTSIEILPKHVDDEGGAGDIAASRRLLRSMIAAATGLRPRDAGPANLERFSAPLGEWLMGRFVSALDHLVKRGMQSDYIRVDAAERFLRGQLDITKQMRQPVGRAHIFQFRHDVFGPDRAENRLIKLALERVAHATQTPSYWQLANELRALLHAIPSSSDVTGDFCQWRNDRLMAHYQPLRPLCELILHQHMPLALRGAWHGISLLFPMEKLFERYVSSALARQLPAGATMYTQPCRASLCKHLDANAFRLQPDLLIEHGQRKWVLDTKWKRLDGANREGLYGLAQSDFYQLFAYGHKYLFGHGEMALIYPRTAKFTRPPPPFVFSEGLTLWALPFNLENEQLIGIEKIGLQLEAIT</sequence>
<protein>
    <submittedName>
        <fullName evidence="1">McrBC 5-methylcytosine restriction system component</fullName>
    </submittedName>
</protein>
<dbReference type="RefSeq" id="WP_075360430.1">
    <property type="nucleotide sequence ID" value="NZ_MSRG01000091.1"/>
</dbReference>
<dbReference type="AlphaFoldDB" id="A0A242MEM2"/>
<dbReference type="InterPro" id="IPR019292">
    <property type="entry name" value="McrC"/>
</dbReference>
<dbReference type="Proteomes" id="UP000195221">
    <property type="component" value="Unassembled WGS sequence"/>
</dbReference>
<name>A0A242MEM2_CABSO</name>
<comment type="caution">
    <text evidence="1">The sequence shown here is derived from an EMBL/GenBank/DDBJ whole genome shotgun (WGS) entry which is preliminary data.</text>
</comment>
<evidence type="ECO:0000313" key="2">
    <source>
        <dbReference type="Proteomes" id="UP000195221"/>
    </source>
</evidence>
<evidence type="ECO:0000313" key="1">
    <source>
        <dbReference type="EMBL" id="OTP69753.1"/>
    </source>
</evidence>
<organism evidence="1 2">
    <name type="scientific">Caballeronia sordidicola</name>
    <name type="common">Burkholderia sordidicola</name>
    <dbReference type="NCBI Taxonomy" id="196367"/>
    <lineage>
        <taxon>Bacteria</taxon>
        <taxon>Pseudomonadati</taxon>
        <taxon>Pseudomonadota</taxon>
        <taxon>Betaproteobacteria</taxon>
        <taxon>Burkholderiales</taxon>
        <taxon>Burkholderiaceae</taxon>
        <taxon>Caballeronia</taxon>
    </lineage>
</organism>
<dbReference type="EMBL" id="NBTZ01000112">
    <property type="protein sequence ID" value="OTP69753.1"/>
    <property type="molecule type" value="Genomic_DNA"/>
</dbReference>
<dbReference type="PANTHER" id="PTHR38733:SF1">
    <property type="entry name" value="TYPE IV METHYL-DIRECTED RESTRICTION ENZYME ECOKMCRBC"/>
    <property type="match status" value="1"/>
</dbReference>
<dbReference type="Pfam" id="PF10117">
    <property type="entry name" value="McrBC"/>
    <property type="match status" value="1"/>
</dbReference>
<accession>A0A242MEM2</accession>
<dbReference type="PANTHER" id="PTHR38733">
    <property type="entry name" value="PROTEIN MCRC"/>
    <property type="match status" value="1"/>
</dbReference>
<reference evidence="1 2" key="1">
    <citation type="submission" date="2017-03" db="EMBL/GenBank/DDBJ databases">
        <title>Genome analysis of strain PAMC 26577.</title>
        <authorList>
            <person name="Oh H.-M."/>
            <person name="Yang J.-A."/>
        </authorList>
    </citation>
    <scope>NUCLEOTIDE SEQUENCE [LARGE SCALE GENOMIC DNA]</scope>
    <source>
        <strain evidence="1 2">PAMC 26577</strain>
    </source>
</reference>
<proteinExistence type="predicted"/>